<dbReference type="Proteomes" id="UP000605099">
    <property type="component" value="Unassembled WGS sequence"/>
</dbReference>
<dbReference type="InterPro" id="IPR036291">
    <property type="entry name" value="NAD(P)-bd_dom_sf"/>
</dbReference>
<dbReference type="InterPro" id="IPR032095">
    <property type="entry name" value="Sacchrp_dh-like_C"/>
</dbReference>
<organism evidence="3 4">
    <name type="scientific">Novosphingobium indicum</name>
    <dbReference type="NCBI Taxonomy" id="462949"/>
    <lineage>
        <taxon>Bacteria</taxon>
        <taxon>Pseudomonadati</taxon>
        <taxon>Pseudomonadota</taxon>
        <taxon>Alphaproteobacteria</taxon>
        <taxon>Sphingomonadales</taxon>
        <taxon>Sphingomonadaceae</taxon>
        <taxon>Novosphingobium</taxon>
    </lineage>
</organism>
<reference evidence="4" key="1">
    <citation type="journal article" date="2019" name="Int. J. Syst. Evol. Microbiol.">
        <title>The Global Catalogue of Microorganisms (GCM) 10K type strain sequencing project: providing services to taxonomists for standard genome sequencing and annotation.</title>
        <authorList>
            <consortium name="The Broad Institute Genomics Platform"/>
            <consortium name="The Broad Institute Genome Sequencing Center for Infectious Disease"/>
            <person name="Wu L."/>
            <person name="Ma J."/>
        </authorList>
    </citation>
    <scope>NUCLEOTIDE SEQUENCE [LARGE SCALE GENOMIC DNA]</scope>
    <source>
        <strain evidence="4">CGMCC 1.6784</strain>
    </source>
</reference>
<protein>
    <submittedName>
        <fullName evidence="3">Saccharopine dehydrogenase</fullName>
    </submittedName>
</protein>
<dbReference type="PANTHER" id="PTHR43796:SF2">
    <property type="entry name" value="CARBOXYNORSPERMIDINE SYNTHASE"/>
    <property type="match status" value="1"/>
</dbReference>
<dbReference type="Pfam" id="PF16653">
    <property type="entry name" value="Sacchrp_dh_C"/>
    <property type="match status" value="1"/>
</dbReference>
<dbReference type="PANTHER" id="PTHR43796">
    <property type="entry name" value="CARBOXYNORSPERMIDINE SYNTHASE"/>
    <property type="match status" value="1"/>
</dbReference>
<dbReference type="SUPFAM" id="SSF51735">
    <property type="entry name" value="NAD(P)-binding Rossmann-fold domains"/>
    <property type="match status" value="1"/>
</dbReference>
<evidence type="ECO:0000259" key="2">
    <source>
        <dbReference type="Pfam" id="PF16653"/>
    </source>
</evidence>
<dbReference type="Gene3D" id="3.40.50.720">
    <property type="entry name" value="NAD(P)-binding Rossmann-like Domain"/>
    <property type="match status" value="1"/>
</dbReference>
<accession>A0ABQ2JJZ5</accession>
<evidence type="ECO:0000313" key="3">
    <source>
        <dbReference type="EMBL" id="GGN47842.1"/>
    </source>
</evidence>
<evidence type="ECO:0000313" key="4">
    <source>
        <dbReference type="Proteomes" id="UP000605099"/>
    </source>
</evidence>
<name>A0ABQ2JJZ5_9SPHN</name>
<proteinExistence type="predicted"/>
<keyword evidence="4" id="KW-1185">Reference proteome</keyword>
<evidence type="ECO:0000259" key="1">
    <source>
        <dbReference type="Pfam" id="PF03435"/>
    </source>
</evidence>
<dbReference type="Gene3D" id="3.30.360.10">
    <property type="entry name" value="Dihydrodipicolinate Reductase, domain 2"/>
    <property type="match status" value="1"/>
</dbReference>
<feature type="domain" description="Saccharopine dehydrogenase NADP binding" evidence="1">
    <location>
        <begin position="4"/>
        <end position="137"/>
    </location>
</feature>
<comment type="caution">
    <text evidence="3">The sequence shown here is derived from an EMBL/GenBank/DDBJ whole genome shotgun (WGS) entry which is preliminary data.</text>
</comment>
<dbReference type="Pfam" id="PF03435">
    <property type="entry name" value="Sacchrp_dh_NADP"/>
    <property type="match status" value="1"/>
</dbReference>
<feature type="domain" description="Saccharopine dehydrogenase-like C-terminal" evidence="2">
    <location>
        <begin position="141"/>
        <end position="390"/>
    </location>
</feature>
<dbReference type="EMBL" id="BMLK01000007">
    <property type="protein sequence ID" value="GGN47842.1"/>
    <property type="molecule type" value="Genomic_DNA"/>
</dbReference>
<dbReference type="RefSeq" id="WP_188819215.1">
    <property type="nucleotide sequence ID" value="NZ_BMLK01000007.1"/>
</dbReference>
<dbReference type="InterPro" id="IPR005097">
    <property type="entry name" value="Sacchrp_dh_NADP-bd"/>
</dbReference>
<sequence length="403" mass="44371">MSKVLVIGAGGVGSVAVHKMAMNSDIFTDIHLASRTVSKCDAIAESVKARTGVSITTYAIDADDVAATSALIKSIGPELVVNLALPYQDLAIMDACLATGTHYMDTANYEPKDVAKFEYHWQWAYQERFKQAGLMALLGSGFDPGVTSVFAMWLKKHKLKSIRTLDILDCNGGDHGQPFATNFNPEINIREVTAPARHWENGQFVETPAMSTKQSFDFEGVGPKNMYMMYHEELESLARFVPELERARFWMTFGDAYIQHLTVLQNVGMTRIDPVMYNGVEIIPLQFLKAVLPEPASLGATTKGKTNIGDIATGEALDGSGEKTFYIKNICDHEACYEETGNQAVSYTTGVPAMIGAAMMLTGKWKGDGVFNMEQMDPDPFMDMLNEQGLPWTVEELSEPLPF</sequence>
<gene>
    <name evidence="3" type="primary">lys1</name>
    <name evidence="3" type="ORF">GCM10011349_16670</name>
</gene>